<organism evidence="1 2">
    <name type="scientific">Photorhabdus temperata subsp. temperata Meg1</name>
    <dbReference type="NCBI Taxonomy" id="1393735"/>
    <lineage>
        <taxon>Bacteria</taxon>
        <taxon>Pseudomonadati</taxon>
        <taxon>Pseudomonadota</taxon>
        <taxon>Gammaproteobacteria</taxon>
        <taxon>Enterobacterales</taxon>
        <taxon>Morganellaceae</taxon>
        <taxon>Photorhabdus</taxon>
    </lineage>
</organism>
<proteinExistence type="predicted"/>
<name>A0A081RQY4_PHOTE</name>
<gene>
    <name evidence="1" type="ORF">MEG1DRAFT_04297</name>
</gene>
<evidence type="ECO:0000313" key="2">
    <source>
        <dbReference type="Proteomes" id="UP000028002"/>
    </source>
</evidence>
<comment type="caution">
    <text evidence="1">The sequence shown here is derived from an EMBL/GenBank/DDBJ whole genome shotgun (WGS) entry which is preliminary data.</text>
</comment>
<reference evidence="1 2" key="1">
    <citation type="submission" date="2014-03" db="EMBL/GenBank/DDBJ databases">
        <title>Draft Genome of Photorhabdus temperata Meg1.</title>
        <authorList>
            <person name="Hurst S.G.IV."/>
            <person name="Morris K."/>
            <person name="Thomas K."/>
            <person name="Tisa L.S."/>
        </authorList>
    </citation>
    <scope>NUCLEOTIDE SEQUENCE [LARGE SCALE GENOMIC DNA]</scope>
    <source>
        <strain evidence="1 2">Meg1</strain>
    </source>
</reference>
<evidence type="ECO:0000313" key="1">
    <source>
        <dbReference type="EMBL" id="KER01087.1"/>
    </source>
</evidence>
<dbReference type="Proteomes" id="UP000028002">
    <property type="component" value="Unassembled WGS sequence"/>
</dbReference>
<dbReference type="EMBL" id="JGVH01000107">
    <property type="protein sequence ID" value="KER01087.1"/>
    <property type="molecule type" value="Genomic_DNA"/>
</dbReference>
<protein>
    <submittedName>
        <fullName evidence="1">Uncharacterized protein</fullName>
    </submittedName>
</protein>
<accession>A0A081RQY4</accession>
<sequence length="63" mass="7322">MLKIHCGSFSTKLTKSGNEIKIDNNDGYIIIDSKLNNVLNSMNFCFNEIKEYFERRGYKIEAL</sequence>
<dbReference type="AlphaFoldDB" id="A0A081RQY4"/>